<dbReference type="InterPro" id="IPR000242">
    <property type="entry name" value="PTP_cat"/>
</dbReference>
<feature type="domain" description="Tyrosine specific protein phosphatases" evidence="3">
    <location>
        <begin position="154"/>
        <end position="227"/>
    </location>
</feature>
<dbReference type="SMART" id="SM00404">
    <property type="entry name" value="PTPc_motif"/>
    <property type="match status" value="2"/>
</dbReference>
<dbReference type="InterPro" id="IPR003595">
    <property type="entry name" value="Tyr_Pase_cat"/>
</dbReference>
<dbReference type="OrthoDB" id="6058203at2759"/>
<dbReference type="Gene3D" id="3.90.190.10">
    <property type="entry name" value="Protein tyrosine phosphatase superfamily"/>
    <property type="match status" value="2"/>
</dbReference>
<dbReference type="PROSITE" id="PS00383">
    <property type="entry name" value="TYR_PHOSPHATASE_1"/>
    <property type="match status" value="1"/>
</dbReference>
<dbReference type="PANTHER" id="PTHR19134:SF561">
    <property type="entry name" value="PROTEIN TYROSINE PHOSPHATASE 36E, ISOFORM A"/>
    <property type="match status" value="1"/>
</dbReference>
<name>A0A6P8IUK9_ACTTE</name>
<sequence>MKPINKSKNRYGNVIPYDNSRVVLEKLEGDEDSDYINASYIRGYDCKQISYIATQGPLPQTVNDFWRMIWQEKMSVIVMLTGIKEQNKIKCEKYWPEKSKNYQDLSVHLHKTEVFADYSIRTFVVSKMKTKEQRYVFQYHFTAWPDKGVPQHATQLLAFRKRLESDTAMGSPWVVHCSAGVGRTGAFLAIDAMIRQARDYKTIDVFNFVKTMRQNRQDMVQTKEQYLFIHMAILEHLTCGITEIQAHQLGKMINKLTIYDRKEKISGFEKEFKHLSALCPDVPKNEMKHGRRNCNSKKNRFQHILPVDKARVILQADTDEEGTDYINASYANAYRQKDAYILTQAPLDTTLADFWKMIYDNKLGTIVMLNKNKEEKMSYPPYWPEKGSLEFGNIRVEIVKEETENCIVSREFNLTHNHKSDGPNKPHKVRHLQHTGWSDGSVPGTTTSVLDLVEKIQRSQQQSNNKPVVVLCSDGVGRSGTLCTILSLLDRVKTEQMVDVFQTVKSLRISRPGAVETAIQYQFCFQVVMDYLESFSEYANFNG</sequence>
<dbReference type="PROSITE" id="PS50055">
    <property type="entry name" value="TYR_PHOSPHATASE_PTP"/>
    <property type="match status" value="2"/>
</dbReference>
<proteinExistence type="predicted"/>
<evidence type="ECO:0000256" key="1">
    <source>
        <dbReference type="SAM" id="MobiDB-lite"/>
    </source>
</evidence>
<dbReference type="GeneID" id="116304292"/>
<dbReference type="AlphaFoldDB" id="A0A6P8IUK9"/>
<dbReference type="Proteomes" id="UP000515163">
    <property type="component" value="Unplaced"/>
</dbReference>
<feature type="region of interest" description="Disordered" evidence="1">
    <location>
        <begin position="417"/>
        <end position="437"/>
    </location>
</feature>
<feature type="domain" description="Tyrosine-protein phosphatase" evidence="2">
    <location>
        <begin position="268"/>
        <end position="531"/>
    </location>
</feature>
<dbReference type="RefSeq" id="XP_031569860.1">
    <property type="nucleotide sequence ID" value="XM_031714000.1"/>
</dbReference>
<dbReference type="InterPro" id="IPR029021">
    <property type="entry name" value="Prot-tyrosine_phosphatase-like"/>
</dbReference>
<dbReference type="GO" id="GO:0004725">
    <property type="term" value="F:protein tyrosine phosphatase activity"/>
    <property type="evidence" value="ECO:0007669"/>
    <property type="project" value="InterPro"/>
</dbReference>
<evidence type="ECO:0000313" key="5">
    <source>
        <dbReference type="RefSeq" id="XP_031569860.1"/>
    </source>
</evidence>
<feature type="domain" description="Tyrosine-protein phosphatase" evidence="2">
    <location>
        <begin position="1"/>
        <end position="236"/>
    </location>
</feature>
<dbReference type="PANTHER" id="PTHR19134">
    <property type="entry name" value="RECEPTOR-TYPE TYROSINE-PROTEIN PHOSPHATASE"/>
    <property type="match status" value="1"/>
</dbReference>
<reference evidence="5" key="1">
    <citation type="submission" date="2025-08" db="UniProtKB">
        <authorList>
            <consortium name="RefSeq"/>
        </authorList>
    </citation>
    <scope>IDENTIFICATION</scope>
</reference>
<dbReference type="InterPro" id="IPR000387">
    <property type="entry name" value="Tyr_Pase_dom"/>
</dbReference>
<organism evidence="4 5">
    <name type="scientific">Actinia tenebrosa</name>
    <name type="common">Australian red waratah sea anemone</name>
    <dbReference type="NCBI Taxonomy" id="6105"/>
    <lineage>
        <taxon>Eukaryota</taxon>
        <taxon>Metazoa</taxon>
        <taxon>Cnidaria</taxon>
        <taxon>Anthozoa</taxon>
        <taxon>Hexacorallia</taxon>
        <taxon>Actiniaria</taxon>
        <taxon>Actiniidae</taxon>
        <taxon>Actinia</taxon>
    </lineage>
</organism>
<feature type="domain" description="Tyrosine specific protein phosphatases" evidence="3">
    <location>
        <begin position="447"/>
        <end position="522"/>
    </location>
</feature>
<dbReference type="PRINTS" id="PR00700">
    <property type="entry name" value="PRTYPHPHTASE"/>
</dbReference>
<dbReference type="SUPFAM" id="SSF52799">
    <property type="entry name" value="(Phosphotyrosine protein) phosphatases II"/>
    <property type="match status" value="2"/>
</dbReference>
<evidence type="ECO:0000259" key="3">
    <source>
        <dbReference type="PROSITE" id="PS50056"/>
    </source>
</evidence>
<dbReference type="SMART" id="SM00194">
    <property type="entry name" value="PTPc"/>
    <property type="match status" value="2"/>
</dbReference>
<dbReference type="InParanoid" id="A0A6P8IUK9"/>
<keyword evidence="4" id="KW-1185">Reference proteome</keyword>
<accession>A0A6P8IUK9</accession>
<evidence type="ECO:0000259" key="2">
    <source>
        <dbReference type="PROSITE" id="PS50055"/>
    </source>
</evidence>
<dbReference type="InterPro" id="IPR016130">
    <property type="entry name" value="Tyr_Pase_AS"/>
</dbReference>
<dbReference type="CDD" id="cd00047">
    <property type="entry name" value="PTPc"/>
    <property type="match status" value="1"/>
</dbReference>
<dbReference type="InterPro" id="IPR050348">
    <property type="entry name" value="Protein-Tyr_Phosphatase"/>
</dbReference>
<dbReference type="FunFam" id="3.90.190.10:FF:000062">
    <property type="entry name" value="Receptor-type tyrosine-protein phosphatase kappa"/>
    <property type="match status" value="1"/>
</dbReference>
<gene>
    <name evidence="5" type="primary">LOC116304292</name>
</gene>
<dbReference type="PROSITE" id="PS50056">
    <property type="entry name" value="TYR_PHOSPHATASE_2"/>
    <property type="match status" value="2"/>
</dbReference>
<dbReference type="KEGG" id="aten:116304292"/>
<dbReference type="FunFam" id="3.90.190.10:FF:000080">
    <property type="entry name" value="Receptor-type tyrosine-protein phosphatase mu"/>
    <property type="match status" value="1"/>
</dbReference>
<protein>
    <submittedName>
        <fullName evidence="5">Receptor-type tyrosine-protein phosphatase alpha-like</fullName>
    </submittedName>
</protein>
<evidence type="ECO:0000313" key="4">
    <source>
        <dbReference type="Proteomes" id="UP000515163"/>
    </source>
</evidence>
<dbReference type="Pfam" id="PF00102">
    <property type="entry name" value="Y_phosphatase"/>
    <property type="match status" value="2"/>
</dbReference>